<keyword evidence="1 3" id="KW-0378">Hydrolase</keyword>
<dbReference type="Pfam" id="PF01979">
    <property type="entry name" value="Amidohydro_1"/>
    <property type="match status" value="1"/>
</dbReference>
<dbReference type="AlphaFoldDB" id="A0A2P2D871"/>
<dbReference type="InterPro" id="IPR032466">
    <property type="entry name" value="Metal_Hydrolase"/>
</dbReference>
<evidence type="ECO:0000313" key="3">
    <source>
        <dbReference type="EMBL" id="GBF40808.1"/>
    </source>
</evidence>
<name>A0A2P2D871_9LEPT</name>
<sequence length="409" mass="45666">MTRPILLQSASLFRNGKMESKDLLFTGEKITSIEDFITPNKDMFTLSLQGKKLYPGFINSHDHLLASYLPKVGGTEKHLSWLSYDNLYKSSGVFAERQQIDPEILYYLGAYKNLFAGVTSVFDHIPHFVQNPFRGILPVKLISDYTLAHSVGNYSLDWGEGPALEYRMAEHANLPFVTHLAEGLDDDSKHSLRTLEKMDALGPHSVLVHCLPFGPKEADKIAEKGASIVWCPTSNLHIFGKTTNIKLFLERGVNVCLGTDSSPSGSNHLLEELKTAKSIYFGLYGEELPEETLIQMITENPRKAFRMGNPNALMPGLNCDFVVISDEKKTSDLNVSELHWKHIDLVVIDGYPIYGSLEFLSLFQEFGLGTEEISIEGKNKLVAGSPKKLMKQVSDSVGYKKSLAFLPNF</sequence>
<dbReference type="SUPFAM" id="SSF51338">
    <property type="entry name" value="Composite domain of metallo-dependent hydrolases"/>
    <property type="match status" value="1"/>
</dbReference>
<dbReference type="PANTHER" id="PTHR43794:SF11">
    <property type="entry name" value="AMIDOHYDROLASE-RELATED DOMAIN-CONTAINING PROTEIN"/>
    <property type="match status" value="1"/>
</dbReference>
<accession>A0A2P2D871</accession>
<dbReference type="SUPFAM" id="SSF51556">
    <property type="entry name" value="Metallo-dependent hydrolases"/>
    <property type="match status" value="1"/>
</dbReference>
<reference evidence="4" key="1">
    <citation type="journal article" date="2019" name="Microbiol. Immunol.">
        <title>Molecular and phenotypic characterization of Leptospira johnsonii sp. nov., Leptospira ellinghausenii sp. nov. and Leptospira ryugenii sp. nov. isolated from soil and water in Japan.</title>
        <authorList>
            <person name="Masuzawa T."/>
            <person name="Saito M."/>
            <person name="Nakao R."/>
            <person name="Nikaido Y."/>
            <person name="Matsumoto M."/>
            <person name="Ogawa M."/>
            <person name="Yokoyama M."/>
            <person name="Hidaka Y."/>
            <person name="Tomita J."/>
            <person name="Sakakibara K."/>
            <person name="Suzuki K."/>
            <person name="Yasuda S."/>
            <person name="Sato H."/>
            <person name="Yamaguchi M."/>
            <person name="Yoshida S.I."/>
            <person name="Koizumi N."/>
            <person name="Kawamura Y."/>
        </authorList>
    </citation>
    <scope>NUCLEOTIDE SEQUENCE [LARGE SCALE GENOMIC DNA]</scope>
    <source>
        <strain evidence="4">E18</strain>
    </source>
</reference>
<dbReference type="RefSeq" id="WP_108958088.1">
    <property type="nucleotide sequence ID" value="NZ_BFAZ01000001.1"/>
</dbReference>
<dbReference type="InterPro" id="IPR011059">
    <property type="entry name" value="Metal-dep_hydrolase_composite"/>
</dbReference>
<organism evidence="3 4">
    <name type="scientific">Leptospira ellinghausenii</name>
    <dbReference type="NCBI Taxonomy" id="1917822"/>
    <lineage>
        <taxon>Bacteria</taxon>
        <taxon>Pseudomonadati</taxon>
        <taxon>Spirochaetota</taxon>
        <taxon>Spirochaetia</taxon>
        <taxon>Leptospirales</taxon>
        <taxon>Leptospiraceae</taxon>
        <taxon>Leptospira</taxon>
    </lineage>
</organism>
<evidence type="ECO:0000313" key="4">
    <source>
        <dbReference type="Proteomes" id="UP000245206"/>
    </source>
</evidence>
<dbReference type="PANTHER" id="PTHR43794">
    <property type="entry name" value="AMINOHYDROLASE SSNA-RELATED"/>
    <property type="match status" value="1"/>
</dbReference>
<dbReference type="InterPro" id="IPR006680">
    <property type="entry name" value="Amidohydro-rel"/>
</dbReference>
<dbReference type="InterPro" id="IPR050287">
    <property type="entry name" value="MTA/SAH_deaminase"/>
</dbReference>
<dbReference type="EMBL" id="BFAZ01000001">
    <property type="protein sequence ID" value="GBF40808.1"/>
    <property type="molecule type" value="Genomic_DNA"/>
</dbReference>
<protein>
    <submittedName>
        <fullName evidence="3">Metal-dependent hydrolase</fullName>
    </submittedName>
</protein>
<evidence type="ECO:0000256" key="1">
    <source>
        <dbReference type="ARBA" id="ARBA00022801"/>
    </source>
</evidence>
<comment type="caution">
    <text evidence="3">The sequence shown here is derived from an EMBL/GenBank/DDBJ whole genome shotgun (WGS) entry which is preliminary data.</text>
</comment>
<feature type="domain" description="Amidohydrolase-related" evidence="2">
    <location>
        <begin position="169"/>
        <end position="350"/>
    </location>
</feature>
<dbReference type="Gene3D" id="3.20.20.140">
    <property type="entry name" value="Metal-dependent hydrolases"/>
    <property type="match status" value="2"/>
</dbReference>
<dbReference type="OrthoDB" id="9807210at2"/>
<dbReference type="Gene3D" id="2.30.40.10">
    <property type="entry name" value="Urease, subunit C, domain 1"/>
    <property type="match status" value="1"/>
</dbReference>
<keyword evidence="4" id="KW-1185">Reference proteome</keyword>
<gene>
    <name evidence="3" type="ORF">LPTSP2_00740</name>
</gene>
<evidence type="ECO:0000259" key="2">
    <source>
        <dbReference type="Pfam" id="PF01979"/>
    </source>
</evidence>
<dbReference type="GO" id="GO:0016810">
    <property type="term" value="F:hydrolase activity, acting on carbon-nitrogen (but not peptide) bonds"/>
    <property type="evidence" value="ECO:0007669"/>
    <property type="project" value="InterPro"/>
</dbReference>
<proteinExistence type="predicted"/>
<dbReference type="Proteomes" id="UP000245206">
    <property type="component" value="Unassembled WGS sequence"/>
</dbReference>